<dbReference type="OrthoDB" id="301415at2759"/>
<dbReference type="EMBL" id="JABBWD010000018">
    <property type="protein sequence ID" value="KAG1777882.1"/>
    <property type="molecule type" value="Genomic_DNA"/>
</dbReference>
<feature type="domain" description="Alpha-type protein kinase" evidence="4">
    <location>
        <begin position="1"/>
        <end position="166"/>
    </location>
</feature>
<dbReference type="Gene3D" id="3.20.200.10">
    <property type="entry name" value="MHCK/EF2 kinase"/>
    <property type="match status" value="1"/>
</dbReference>
<evidence type="ECO:0000313" key="5">
    <source>
        <dbReference type="EMBL" id="KAG1777882.1"/>
    </source>
</evidence>
<gene>
    <name evidence="5" type="ORF">EV702DRAFT_968787</name>
</gene>
<evidence type="ECO:0000259" key="4">
    <source>
        <dbReference type="PROSITE" id="PS51158"/>
    </source>
</evidence>
<comment type="caution">
    <text evidence="5">The sequence shown here is derived from an EMBL/GenBank/DDBJ whole genome shotgun (WGS) entry which is preliminary data.</text>
</comment>
<dbReference type="InterPro" id="IPR004166">
    <property type="entry name" value="a-kinase_dom"/>
</dbReference>
<dbReference type="Pfam" id="PF02816">
    <property type="entry name" value="Alpha_kinase"/>
    <property type="match status" value="1"/>
</dbReference>
<feature type="non-terminal residue" evidence="5">
    <location>
        <position position="1"/>
    </location>
</feature>
<dbReference type="PROSITE" id="PS51158">
    <property type="entry name" value="ALPHA_KINASE"/>
    <property type="match status" value="1"/>
</dbReference>
<accession>A0A9P6ZXC7</accession>
<dbReference type="SUPFAM" id="SSF56112">
    <property type="entry name" value="Protein kinase-like (PK-like)"/>
    <property type="match status" value="1"/>
</dbReference>
<protein>
    <recommendedName>
        <fullName evidence="4">Alpha-type protein kinase domain-containing protein</fullName>
    </recommendedName>
</protein>
<keyword evidence="3" id="KW-0418">Kinase</keyword>
<dbReference type="AlphaFoldDB" id="A0A9P6ZXC7"/>
<proteinExistence type="predicted"/>
<dbReference type="Proteomes" id="UP000714275">
    <property type="component" value="Unassembled WGS sequence"/>
</dbReference>
<evidence type="ECO:0000256" key="3">
    <source>
        <dbReference type="ARBA" id="ARBA00022777"/>
    </source>
</evidence>
<evidence type="ECO:0000256" key="2">
    <source>
        <dbReference type="ARBA" id="ARBA00022679"/>
    </source>
</evidence>
<dbReference type="InterPro" id="IPR011009">
    <property type="entry name" value="Kinase-like_dom_sf"/>
</dbReference>
<keyword evidence="1" id="KW-0723">Serine/threonine-protein kinase</keyword>
<evidence type="ECO:0000256" key="1">
    <source>
        <dbReference type="ARBA" id="ARBA00022527"/>
    </source>
</evidence>
<dbReference type="GO" id="GO:0004674">
    <property type="term" value="F:protein serine/threonine kinase activity"/>
    <property type="evidence" value="ECO:0007669"/>
    <property type="project" value="UniProtKB-KW"/>
</dbReference>
<keyword evidence="2" id="KW-0808">Transferase</keyword>
<organism evidence="5 6">
    <name type="scientific">Suillus placidus</name>
    <dbReference type="NCBI Taxonomy" id="48579"/>
    <lineage>
        <taxon>Eukaryota</taxon>
        <taxon>Fungi</taxon>
        <taxon>Dikarya</taxon>
        <taxon>Basidiomycota</taxon>
        <taxon>Agaricomycotina</taxon>
        <taxon>Agaricomycetes</taxon>
        <taxon>Agaricomycetidae</taxon>
        <taxon>Boletales</taxon>
        <taxon>Suillineae</taxon>
        <taxon>Suillaceae</taxon>
        <taxon>Suillus</taxon>
    </lineage>
</organism>
<evidence type="ECO:0000313" key="6">
    <source>
        <dbReference type="Proteomes" id="UP000714275"/>
    </source>
</evidence>
<reference evidence="5" key="1">
    <citation type="journal article" date="2020" name="New Phytol.">
        <title>Comparative genomics reveals dynamic genome evolution in host specialist ectomycorrhizal fungi.</title>
        <authorList>
            <person name="Lofgren L.A."/>
            <person name="Nguyen N.H."/>
            <person name="Vilgalys R."/>
            <person name="Ruytinx J."/>
            <person name="Liao H.L."/>
            <person name="Branco S."/>
            <person name="Kuo A."/>
            <person name="LaButti K."/>
            <person name="Lipzen A."/>
            <person name="Andreopoulos W."/>
            <person name="Pangilinan J."/>
            <person name="Riley R."/>
            <person name="Hundley H."/>
            <person name="Na H."/>
            <person name="Barry K."/>
            <person name="Grigoriev I.V."/>
            <person name="Stajich J.E."/>
            <person name="Kennedy P.G."/>
        </authorList>
    </citation>
    <scope>NUCLEOTIDE SEQUENCE</scope>
    <source>
        <strain evidence="5">DOB743</strain>
    </source>
</reference>
<sequence>EANVLYWAGSLLQFAYNFIDHCISRSTEPPPFDIPRLRFVHAEIKGKQTSLSSGYLVKELISGDFLKYIHNMDCKLMLDPDELGYDIAEFLACTQHIQYVKTGSLAFISDYQGDSELLMDPQVLTHPYVGKDMFGDGNIKVSVSKFEKEHICNQYCWWHGFRLKSFRAEEHTSSPSMDK</sequence>
<name>A0A9P6ZXC7_9AGAM</name>
<dbReference type="GO" id="GO:0005524">
    <property type="term" value="F:ATP binding"/>
    <property type="evidence" value="ECO:0007669"/>
    <property type="project" value="InterPro"/>
</dbReference>
<keyword evidence="6" id="KW-1185">Reference proteome</keyword>